<accession>X1S9Y1</accession>
<gene>
    <name evidence="1" type="ORF">S12H4_38124</name>
</gene>
<name>X1S9Y1_9ZZZZ</name>
<reference evidence="1" key="1">
    <citation type="journal article" date="2014" name="Front. Microbiol.">
        <title>High frequency of phylogenetically diverse reductive dehalogenase-homologous genes in deep subseafloor sedimentary metagenomes.</title>
        <authorList>
            <person name="Kawai M."/>
            <person name="Futagami T."/>
            <person name="Toyoda A."/>
            <person name="Takaki Y."/>
            <person name="Nishi S."/>
            <person name="Hori S."/>
            <person name="Arai W."/>
            <person name="Tsubouchi T."/>
            <person name="Morono Y."/>
            <person name="Uchiyama I."/>
            <person name="Ito T."/>
            <person name="Fujiyama A."/>
            <person name="Inagaki F."/>
            <person name="Takami H."/>
        </authorList>
    </citation>
    <scope>NUCLEOTIDE SEQUENCE</scope>
    <source>
        <strain evidence="1">Expedition CK06-06</strain>
    </source>
</reference>
<evidence type="ECO:0000313" key="1">
    <source>
        <dbReference type="EMBL" id="GAI89837.1"/>
    </source>
</evidence>
<dbReference type="AlphaFoldDB" id="X1S9Y1"/>
<sequence>MHRIESFLEANTQTQQVIQDMQDIKSYLHINNTLLTEIKDLLETQTT</sequence>
<proteinExistence type="predicted"/>
<comment type="caution">
    <text evidence="1">The sequence shown here is derived from an EMBL/GenBank/DDBJ whole genome shotgun (WGS) entry which is preliminary data.</text>
</comment>
<dbReference type="EMBL" id="BARW01022915">
    <property type="protein sequence ID" value="GAI89837.1"/>
    <property type="molecule type" value="Genomic_DNA"/>
</dbReference>
<organism evidence="1">
    <name type="scientific">marine sediment metagenome</name>
    <dbReference type="NCBI Taxonomy" id="412755"/>
    <lineage>
        <taxon>unclassified sequences</taxon>
        <taxon>metagenomes</taxon>
        <taxon>ecological metagenomes</taxon>
    </lineage>
</organism>
<protein>
    <submittedName>
        <fullName evidence="1">Uncharacterized protein</fullName>
    </submittedName>
</protein>